<accession>A0A1C3XLX3</accession>
<dbReference type="RefSeq" id="WP_141697806.1">
    <property type="nucleotide sequence ID" value="NZ_FMAE01000055.1"/>
</dbReference>
<reference evidence="2 3" key="1">
    <citation type="submission" date="2016-08" db="EMBL/GenBank/DDBJ databases">
        <authorList>
            <person name="Seilhamer J.J."/>
        </authorList>
    </citation>
    <scope>NUCLEOTIDE SEQUENCE [LARGE SCALE GENOMIC DNA]</scope>
    <source>
        <strain evidence="2 3">CCBAU 10071</strain>
    </source>
</reference>
<feature type="compositionally biased region" description="Basic and acidic residues" evidence="1">
    <location>
        <begin position="218"/>
        <end position="229"/>
    </location>
</feature>
<evidence type="ECO:0000256" key="1">
    <source>
        <dbReference type="SAM" id="MobiDB-lite"/>
    </source>
</evidence>
<name>A0A1C3XLX3_9BRAD</name>
<evidence type="ECO:0000313" key="2">
    <source>
        <dbReference type="EMBL" id="SCB53263.1"/>
    </source>
</evidence>
<organism evidence="2 3">
    <name type="scientific">Bradyrhizobium yuanmingense</name>
    <dbReference type="NCBI Taxonomy" id="108015"/>
    <lineage>
        <taxon>Bacteria</taxon>
        <taxon>Pseudomonadati</taxon>
        <taxon>Pseudomonadota</taxon>
        <taxon>Alphaproteobacteria</taxon>
        <taxon>Hyphomicrobiales</taxon>
        <taxon>Nitrobacteraceae</taxon>
        <taxon>Bradyrhizobium</taxon>
    </lineage>
</organism>
<protein>
    <submittedName>
        <fullName evidence="2">Uncharacterized protein</fullName>
    </submittedName>
</protein>
<dbReference type="Proteomes" id="UP000183174">
    <property type="component" value="Unassembled WGS sequence"/>
</dbReference>
<dbReference type="EMBL" id="FMAE01000055">
    <property type="protein sequence ID" value="SCB53263.1"/>
    <property type="molecule type" value="Genomic_DNA"/>
</dbReference>
<gene>
    <name evidence="2" type="ORF">GA0061099_10554</name>
</gene>
<feature type="region of interest" description="Disordered" evidence="1">
    <location>
        <begin position="218"/>
        <end position="241"/>
    </location>
</feature>
<sequence length="241" mass="26889">MTKRLTDTEIAVRIAPTALRWPSPDVANTVAWDRLRECVQVLQGLARAVDGNCLAAEQDRDLSAEGIRRRRARIGQQALAELAELKPVKAAEKAVADNLVHLEERMVEMPRPPSSIAEVMLAQEIREFVRRQNSPIDFVMRSVADRTVLSAILNAPNFLSGFSEAEWNVVRGRARETLHPEETKAQQQLRKAMADVVEGVAATKRALLERCEMREDSEGNFHSVHEREAAPPIGTKSALKL</sequence>
<proteinExistence type="predicted"/>
<dbReference type="AlphaFoldDB" id="A0A1C3XLX3"/>
<evidence type="ECO:0000313" key="3">
    <source>
        <dbReference type="Proteomes" id="UP000183174"/>
    </source>
</evidence>